<dbReference type="OrthoDB" id="773200at2"/>
<dbReference type="KEGG" id="pcm:AY601_1840"/>
<proteinExistence type="predicted"/>
<accession>A0A127VC04</accession>
<dbReference type="EMBL" id="CP014504">
    <property type="protein sequence ID" value="AMP98749.1"/>
    <property type="molecule type" value="Genomic_DNA"/>
</dbReference>
<feature type="region of interest" description="Disordered" evidence="1">
    <location>
        <begin position="1"/>
        <end position="83"/>
    </location>
</feature>
<sequence length="83" mass="9694">MENQENEMEQKEIINPEQFQAGRAAEEEKLQQEDDSEYTEDEIEFADGEGTQLDEEIDVPEEQELEDDFESDLDGDEFGQEED</sequence>
<gene>
    <name evidence="2" type="ORF">AY601_1840</name>
</gene>
<dbReference type="RefSeq" id="WP_068399567.1">
    <property type="nucleotide sequence ID" value="NZ_CP014504.1"/>
</dbReference>
<evidence type="ECO:0000313" key="3">
    <source>
        <dbReference type="Proteomes" id="UP000071561"/>
    </source>
</evidence>
<name>A0A127VC04_9SPHI</name>
<organism evidence="2 3">
    <name type="scientific">Pedobacter cryoconitis</name>
    <dbReference type="NCBI Taxonomy" id="188932"/>
    <lineage>
        <taxon>Bacteria</taxon>
        <taxon>Pseudomonadati</taxon>
        <taxon>Bacteroidota</taxon>
        <taxon>Sphingobacteriia</taxon>
        <taxon>Sphingobacteriales</taxon>
        <taxon>Sphingobacteriaceae</taxon>
        <taxon>Pedobacter</taxon>
    </lineage>
</organism>
<evidence type="ECO:0000313" key="2">
    <source>
        <dbReference type="EMBL" id="AMP98749.1"/>
    </source>
</evidence>
<dbReference type="Proteomes" id="UP000071561">
    <property type="component" value="Chromosome"/>
</dbReference>
<dbReference type="PATRIC" id="fig|188932.3.peg.1921"/>
<protein>
    <submittedName>
        <fullName evidence="2">Uncharacterized protein</fullName>
    </submittedName>
</protein>
<feature type="compositionally biased region" description="Acidic residues" evidence="1">
    <location>
        <begin position="33"/>
        <end position="83"/>
    </location>
</feature>
<evidence type="ECO:0000256" key="1">
    <source>
        <dbReference type="SAM" id="MobiDB-lite"/>
    </source>
</evidence>
<dbReference type="AlphaFoldDB" id="A0A127VC04"/>
<keyword evidence="3" id="KW-1185">Reference proteome</keyword>
<reference evidence="2 3" key="1">
    <citation type="submission" date="2016-03" db="EMBL/GenBank/DDBJ databases">
        <title>Complete genome sequence of Pedobacter cryoconitis PAMC 27485.</title>
        <authorList>
            <person name="Lee J."/>
            <person name="Kim O.-S."/>
        </authorList>
    </citation>
    <scope>NUCLEOTIDE SEQUENCE [LARGE SCALE GENOMIC DNA]</scope>
    <source>
        <strain evidence="2 3">PAMC 27485</strain>
    </source>
</reference>